<proteinExistence type="predicted"/>
<dbReference type="EMBL" id="VLKE01000001">
    <property type="protein sequence ID" value="TWH69995.1"/>
    <property type="molecule type" value="Genomic_DNA"/>
</dbReference>
<evidence type="ECO:0000313" key="1">
    <source>
        <dbReference type="EMBL" id="TWH69995.1"/>
    </source>
</evidence>
<dbReference type="Proteomes" id="UP000319825">
    <property type="component" value="Unassembled WGS sequence"/>
</dbReference>
<gene>
    <name evidence="1" type="ORF">JD77_05013</name>
</gene>
<dbReference type="AlphaFoldDB" id="A0A562IGZ2"/>
<dbReference type="InterPro" id="IPR022536">
    <property type="entry name" value="EspC"/>
</dbReference>
<dbReference type="Pfam" id="PF10824">
    <property type="entry name" value="T7SS_ESX_EspC"/>
    <property type="match status" value="1"/>
</dbReference>
<reference evidence="1 2" key="1">
    <citation type="submission" date="2019-07" db="EMBL/GenBank/DDBJ databases">
        <title>R&amp;d 2014.</title>
        <authorList>
            <person name="Klenk H.-P."/>
        </authorList>
    </citation>
    <scope>NUCLEOTIDE SEQUENCE [LARGE SCALE GENOMIC DNA]</scope>
    <source>
        <strain evidence="1 2">DSM 43868</strain>
    </source>
</reference>
<protein>
    <submittedName>
        <fullName evidence="1">Excreted virulence factor EspC (Type VII ESX diderm)</fullName>
    </submittedName>
</protein>
<dbReference type="RefSeq" id="WP_170286535.1">
    <property type="nucleotide sequence ID" value="NZ_BAAATQ010000046.1"/>
</dbReference>
<dbReference type="GO" id="GO:0009306">
    <property type="term" value="P:protein secretion"/>
    <property type="evidence" value="ECO:0007669"/>
    <property type="project" value="InterPro"/>
</dbReference>
<accession>A0A562IGZ2</accession>
<organism evidence="1 2">
    <name type="scientific">Micromonospora olivasterospora</name>
    <dbReference type="NCBI Taxonomy" id="1880"/>
    <lineage>
        <taxon>Bacteria</taxon>
        <taxon>Bacillati</taxon>
        <taxon>Actinomycetota</taxon>
        <taxon>Actinomycetes</taxon>
        <taxon>Micromonosporales</taxon>
        <taxon>Micromonosporaceae</taxon>
        <taxon>Micromonospora</taxon>
    </lineage>
</organism>
<name>A0A562IGZ2_MICOL</name>
<evidence type="ECO:0000313" key="2">
    <source>
        <dbReference type="Proteomes" id="UP000319825"/>
    </source>
</evidence>
<sequence>MEVDAWSLRAHSSAVDDCADAVERCRHAASTIELGRAAYGRLCQMIPHLLEPVHEAVVDSLGETACEMQRAADALRAVADRYDQGDQRAAIRFGGGER</sequence>
<keyword evidence="2" id="KW-1185">Reference proteome</keyword>
<comment type="caution">
    <text evidence="1">The sequence shown here is derived from an EMBL/GenBank/DDBJ whole genome shotgun (WGS) entry which is preliminary data.</text>
</comment>